<reference evidence="7" key="1">
    <citation type="submission" date="2023-06" db="EMBL/GenBank/DDBJ databases">
        <authorList>
            <person name="Zeman M."/>
            <person name="Kubasova T."/>
            <person name="Jahodarova E."/>
            <person name="Nykrynova M."/>
            <person name="Rychlik I."/>
        </authorList>
    </citation>
    <scope>NUCLEOTIDE SEQUENCE</scope>
    <source>
        <strain evidence="7">84_SSukc20</strain>
    </source>
</reference>
<feature type="transmembrane region" description="Helical" evidence="6">
    <location>
        <begin position="161"/>
        <end position="182"/>
    </location>
</feature>
<feature type="transmembrane region" description="Helical" evidence="6">
    <location>
        <begin position="308"/>
        <end position="329"/>
    </location>
</feature>
<evidence type="ECO:0000256" key="5">
    <source>
        <dbReference type="ARBA" id="ARBA00023136"/>
    </source>
</evidence>
<protein>
    <submittedName>
        <fullName evidence="7">MATE family efflux transporter</fullName>
    </submittedName>
</protein>
<dbReference type="EMBL" id="JAUEII010000055">
    <property type="protein sequence ID" value="MDN0050897.1"/>
    <property type="molecule type" value="Genomic_DNA"/>
</dbReference>
<comment type="subcellular location">
    <subcellularLocation>
        <location evidence="1">Cell membrane</location>
        <topology evidence="1">Multi-pass membrane protein</topology>
    </subcellularLocation>
</comment>
<evidence type="ECO:0000256" key="3">
    <source>
        <dbReference type="ARBA" id="ARBA00022692"/>
    </source>
</evidence>
<keyword evidence="2" id="KW-1003">Cell membrane</keyword>
<evidence type="ECO:0000256" key="2">
    <source>
        <dbReference type="ARBA" id="ARBA00022475"/>
    </source>
</evidence>
<feature type="transmembrane region" description="Helical" evidence="6">
    <location>
        <begin position="466"/>
        <end position="489"/>
    </location>
</feature>
<feature type="transmembrane region" description="Helical" evidence="6">
    <location>
        <begin position="88"/>
        <end position="115"/>
    </location>
</feature>
<feature type="transmembrane region" description="Helical" evidence="6">
    <location>
        <begin position="349"/>
        <end position="367"/>
    </location>
</feature>
<feature type="transmembrane region" description="Helical" evidence="6">
    <location>
        <begin position="131"/>
        <end position="149"/>
    </location>
</feature>
<feature type="transmembrane region" description="Helical" evidence="6">
    <location>
        <begin position="45"/>
        <end position="67"/>
    </location>
</feature>
<keyword evidence="3 6" id="KW-0812">Transmembrane</keyword>
<evidence type="ECO:0000256" key="6">
    <source>
        <dbReference type="SAM" id="Phobius"/>
    </source>
</evidence>
<feature type="transmembrane region" description="Helical" evidence="6">
    <location>
        <begin position="16"/>
        <end position="33"/>
    </location>
</feature>
<organism evidence="7 8">
    <name type="scientific">Bacteroides gallinaceum</name>
    <dbReference type="NCBI Taxonomy" id="1462571"/>
    <lineage>
        <taxon>Bacteria</taxon>
        <taxon>Pseudomonadati</taxon>
        <taxon>Bacteroidota</taxon>
        <taxon>Bacteroidia</taxon>
        <taxon>Bacteroidales</taxon>
        <taxon>Bacteroidaceae</taxon>
        <taxon>Bacteroides</taxon>
    </lineage>
</organism>
<evidence type="ECO:0000313" key="7">
    <source>
        <dbReference type="EMBL" id="MDN0050897.1"/>
    </source>
</evidence>
<feature type="transmembrane region" description="Helical" evidence="6">
    <location>
        <begin position="188"/>
        <end position="206"/>
    </location>
</feature>
<dbReference type="PANTHER" id="PTHR30250">
    <property type="entry name" value="PST FAMILY PREDICTED COLANIC ACID TRANSPORTER"/>
    <property type="match status" value="1"/>
</dbReference>
<feature type="transmembrane region" description="Helical" evidence="6">
    <location>
        <begin position="437"/>
        <end position="460"/>
    </location>
</feature>
<evidence type="ECO:0000256" key="4">
    <source>
        <dbReference type="ARBA" id="ARBA00022989"/>
    </source>
</evidence>
<dbReference type="InterPro" id="IPR050833">
    <property type="entry name" value="Poly_Biosynth_Transport"/>
</dbReference>
<accession>A0ABT7X9Y0</accession>
<dbReference type="RefSeq" id="WP_301935118.1">
    <property type="nucleotide sequence ID" value="NZ_JAUEII010000055.1"/>
</dbReference>
<dbReference type="PANTHER" id="PTHR30250:SF26">
    <property type="entry name" value="PSMA PROTEIN"/>
    <property type="match status" value="1"/>
</dbReference>
<keyword evidence="8" id="KW-1185">Reference proteome</keyword>
<proteinExistence type="predicted"/>
<dbReference type="Proteomes" id="UP001167871">
    <property type="component" value="Unassembled WGS sequence"/>
</dbReference>
<feature type="transmembrane region" description="Helical" evidence="6">
    <location>
        <begin position="406"/>
        <end position="425"/>
    </location>
</feature>
<dbReference type="InterPro" id="IPR002528">
    <property type="entry name" value="MATE_fam"/>
</dbReference>
<comment type="caution">
    <text evidence="7">The sequence shown here is derived from an EMBL/GenBank/DDBJ whole genome shotgun (WGS) entry which is preliminary data.</text>
</comment>
<evidence type="ECO:0000313" key="8">
    <source>
        <dbReference type="Proteomes" id="UP001167871"/>
    </source>
</evidence>
<keyword evidence="5 6" id="KW-0472">Membrane</keyword>
<feature type="transmembrane region" description="Helical" evidence="6">
    <location>
        <begin position="379"/>
        <end position="400"/>
    </location>
</feature>
<name>A0ABT7X9Y0_9BACE</name>
<reference evidence="7" key="2">
    <citation type="submission" date="2024-05" db="EMBL/GenBank/DDBJ databases">
        <title>Identification and characterization of horizontal gene transfer across gut microbiota members of farm animals based on homology search.</title>
        <authorList>
            <person name="Schwarzerova J."/>
            <person name="Nykrynova M."/>
            <person name="Jureckova K."/>
            <person name="Cejkova D."/>
            <person name="Rychlik I."/>
        </authorList>
    </citation>
    <scope>NUCLEOTIDE SEQUENCE</scope>
    <source>
        <strain evidence="7">84_SSukc20</strain>
    </source>
</reference>
<evidence type="ECO:0000256" key="1">
    <source>
        <dbReference type="ARBA" id="ARBA00004651"/>
    </source>
</evidence>
<dbReference type="Pfam" id="PF01554">
    <property type="entry name" value="MatE"/>
    <property type="match status" value="1"/>
</dbReference>
<keyword evidence="4 6" id="KW-1133">Transmembrane helix</keyword>
<gene>
    <name evidence="7" type="ORF">QVO10_16215</name>
</gene>
<sequence>MNNPSLNNKRIAKNTLLLYFRMLLTIVVGLYTSRVVLNTLGVSDYGVYNVVGGIVAMLSFLNSALTAASQRFIAFELGCGDVSKLKKIFCTSVTIHATLAVIIFVIAETIGLWFVNTHLNIDEGRMVAANWVYQFSIFTFILTVLSVPYNSCIVAHEHMNAFAYISILEVTLKLFIVYLLLVINYDKLITYGILVFAVALVVRLTYGIYCKRHFEECTYYFNFDRKLFKEMFSFAGWSVIGNLGFSFKDQAANVILNLFFGTIVNAARGVALQVNGIIAGFSTNFMMALNPQITKQYASGDIESSMKLVYAGSRYSFYLLAFIAIPVMINLDYLLRLWLGTVPEYTSDFLFLALVAALINSMAQPLVTALQATGKIKVFQILICIVMLCELPLAYLILYLGGKPYMAMYPTVFVVFVGLFTRFIVLKRQVPVYKLRYFAFSIVGKNILLGTFCFIVACYVHKVFPINFATFVLTSFIACLIVVSVVYTFGITRNEKAVVNGKLKSFLLAKLK</sequence>